<dbReference type="AlphaFoldDB" id="A0A9W6SR03"/>
<evidence type="ECO:0000313" key="1">
    <source>
        <dbReference type="EMBL" id="GLZ80701.1"/>
    </source>
</evidence>
<evidence type="ECO:0000313" key="2">
    <source>
        <dbReference type="Proteomes" id="UP001165079"/>
    </source>
</evidence>
<proteinExistence type="predicted"/>
<dbReference type="EMBL" id="BSTX01000004">
    <property type="protein sequence ID" value="GLZ80701.1"/>
    <property type="molecule type" value="Genomic_DNA"/>
</dbReference>
<sequence length="83" mass="8826">MLIDTGRVLRVIAEMPGGQQASAAMFASAYAMDESAVAEAVTELAAHGYVDLSPVACEGGPMILGVTPRGRAWVHTHHQQQRH</sequence>
<dbReference type="Gene3D" id="1.10.10.10">
    <property type="entry name" value="Winged helix-like DNA-binding domain superfamily/Winged helix DNA-binding domain"/>
    <property type="match status" value="1"/>
</dbReference>
<dbReference type="InterPro" id="IPR036388">
    <property type="entry name" value="WH-like_DNA-bd_sf"/>
</dbReference>
<organism evidence="1 2">
    <name type="scientific">Actinorhabdospora filicis</name>
    <dbReference type="NCBI Taxonomy" id="1785913"/>
    <lineage>
        <taxon>Bacteria</taxon>
        <taxon>Bacillati</taxon>
        <taxon>Actinomycetota</taxon>
        <taxon>Actinomycetes</taxon>
        <taxon>Micromonosporales</taxon>
        <taxon>Micromonosporaceae</taxon>
        <taxon>Actinorhabdospora</taxon>
    </lineage>
</organism>
<comment type="caution">
    <text evidence="1">The sequence shown here is derived from an EMBL/GenBank/DDBJ whole genome shotgun (WGS) entry which is preliminary data.</text>
</comment>
<keyword evidence="2" id="KW-1185">Reference proteome</keyword>
<name>A0A9W6SR03_9ACTN</name>
<reference evidence="1" key="1">
    <citation type="submission" date="2023-03" db="EMBL/GenBank/DDBJ databases">
        <title>Actinorhabdospora filicis NBRC 111898.</title>
        <authorList>
            <person name="Ichikawa N."/>
            <person name="Sato H."/>
            <person name="Tonouchi N."/>
        </authorList>
    </citation>
    <scope>NUCLEOTIDE SEQUENCE</scope>
    <source>
        <strain evidence="1">NBRC 111898</strain>
    </source>
</reference>
<accession>A0A9W6SR03</accession>
<gene>
    <name evidence="1" type="ORF">Afil01_55080</name>
</gene>
<dbReference type="Proteomes" id="UP001165079">
    <property type="component" value="Unassembled WGS sequence"/>
</dbReference>
<dbReference type="RefSeq" id="WP_285665946.1">
    <property type="nucleotide sequence ID" value="NZ_BSTX01000004.1"/>
</dbReference>
<dbReference type="SUPFAM" id="SSF46785">
    <property type="entry name" value="Winged helix' DNA-binding domain"/>
    <property type="match status" value="1"/>
</dbReference>
<protein>
    <submittedName>
        <fullName evidence="1">Uncharacterized protein</fullName>
    </submittedName>
</protein>
<dbReference type="InterPro" id="IPR036390">
    <property type="entry name" value="WH_DNA-bd_sf"/>
</dbReference>